<dbReference type="AlphaFoldDB" id="A0A8D9LSY5"/>
<dbReference type="EMBL" id="LS974619">
    <property type="protein sequence ID" value="CAG7885683.1"/>
    <property type="molecule type" value="Genomic_DNA"/>
</dbReference>
<evidence type="ECO:0000313" key="1">
    <source>
        <dbReference type="EMBL" id="CAG7885683.1"/>
    </source>
</evidence>
<accession>A0A8D9LSY5</accession>
<dbReference type="Gramene" id="A03p70260.2_BraZ1">
    <property type="protein sequence ID" value="A03p70260.2_BraZ1.CDS"/>
    <property type="gene ID" value="A03g70260.2_BraZ1"/>
</dbReference>
<evidence type="ECO:0000313" key="2">
    <source>
        <dbReference type="Proteomes" id="UP000694005"/>
    </source>
</evidence>
<protein>
    <submittedName>
        <fullName evidence="1">Uncharacterized protein</fullName>
    </submittedName>
</protein>
<dbReference type="Proteomes" id="UP000694005">
    <property type="component" value="Chromosome A03"/>
</dbReference>
<name>A0A8D9LSY5_BRACM</name>
<feature type="non-terminal residue" evidence="1">
    <location>
        <position position="1"/>
    </location>
</feature>
<sequence>LATAEQRTPHILVSETNSCSHTRRRFEDLDGSKFRWGSSGKS</sequence>
<gene>
    <name evidence="1" type="ORF">BRAPAZ1V2_A03P70260.2</name>
</gene>
<organism evidence="1 2">
    <name type="scientific">Brassica campestris</name>
    <name type="common">Field mustard</name>
    <dbReference type="NCBI Taxonomy" id="3711"/>
    <lineage>
        <taxon>Eukaryota</taxon>
        <taxon>Viridiplantae</taxon>
        <taxon>Streptophyta</taxon>
        <taxon>Embryophyta</taxon>
        <taxon>Tracheophyta</taxon>
        <taxon>Spermatophyta</taxon>
        <taxon>Magnoliopsida</taxon>
        <taxon>eudicotyledons</taxon>
        <taxon>Gunneridae</taxon>
        <taxon>Pentapetalae</taxon>
        <taxon>rosids</taxon>
        <taxon>malvids</taxon>
        <taxon>Brassicales</taxon>
        <taxon>Brassicaceae</taxon>
        <taxon>Brassiceae</taxon>
        <taxon>Brassica</taxon>
    </lineage>
</organism>
<proteinExistence type="predicted"/>
<reference evidence="1 2" key="1">
    <citation type="submission" date="2021-07" db="EMBL/GenBank/DDBJ databases">
        <authorList>
            <consortium name="Genoscope - CEA"/>
            <person name="William W."/>
        </authorList>
    </citation>
    <scope>NUCLEOTIDE SEQUENCE [LARGE SCALE GENOMIC DNA]</scope>
</reference>